<evidence type="ECO:0000256" key="7">
    <source>
        <dbReference type="RuleBase" id="RU363032"/>
    </source>
</evidence>
<comment type="subcellular location">
    <subcellularLocation>
        <location evidence="1 7">Cell membrane</location>
        <topology evidence="1 7">Multi-pass membrane protein</topology>
    </subcellularLocation>
</comment>
<dbReference type="Proteomes" id="UP000254912">
    <property type="component" value="Unassembled WGS sequence"/>
</dbReference>
<evidence type="ECO:0000256" key="4">
    <source>
        <dbReference type="ARBA" id="ARBA00022692"/>
    </source>
</evidence>
<dbReference type="InterPro" id="IPR051393">
    <property type="entry name" value="ABC_transporter_permease"/>
</dbReference>
<dbReference type="GO" id="GO:0055085">
    <property type="term" value="P:transmembrane transport"/>
    <property type="evidence" value="ECO:0007669"/>
    <property type="project" value="InterPro"/>
</dbReference>
<proteinExistence type="inferred from homology"/>
<dbReference type="GeneID" id="94546675"/>
<evidence type="ECO:0000256" key="1">
    <source>
        <dbReference type="ARBA" id="ARBA00004651"/>
    </source>
</evidence>
<keyword evidence="5 7" id="KW-1133">Transmembrane helix</keyword>
<dbReference type="PROSITE" id="PS50928">
    <property type="entry name" value="ABC_TM1"/>
    <property type="match status" value="1"/>
</dbReference>
<evidence type="ECO:0000256" key="6">
    <source>
        <dbReference type="ARBA" id="ARBA00023136"/>
    </source>
</evidence>
<feature type="transmembrane region" description="Helical" evidence="7">
    <location>
        <begin position="77"/>
        <end position="98"/>
    </location>
</feature>
<evidence type="ECO:0000256" key="2">
    <source>
        <dbReference type="ARBA" id="ARBA00022448"/>
    </source>
</evidence>
<dbReference type="InterPro" id="IPR000515">
    <property type="entry name" value="MetI-like"/>
</dbReference>
<dbReference type="SUPFAM" id="SSF161098">
    <property type="entry name" value="MetI-like"/>
    <property type="match status" value="1"/>
</dbReference>
<protein>
    <submittedName>
        <fullName evidence="8">Carbohydrate ABC transporter membrane protein 1 (CUT1 family)</fullName>
    </submittedName>
</protein>
<evidence type="ECO:0000313" key="8">
    <source>
        <dbReference type="EMBL" id="RDL01084.1"/>
    </source>
</evidence>
<name>A0A288Q9T4_9LACO</name>
<comment type="caution">
    <text evidence="8">The sequence shown here is derived from an EMBL/GenBank/DDBJ whole genome shotgun (WGS) entry which is preliminary data.</text>
</comment>
<reference evidence="8 9" key="1">
    <citation type="submission" date="2018-07" db="EMBL/GenBank/DDBJ databases">
        <title>Genomic Encyclopedia of Type Strains, Phase III (KMG-III): the genomes of soil and plant-associated and newly described type strains.</title>
        <authorList>
            <person name="Whitman W."/>
        </authorList>
    </citation>
    <scope>NUCLEOTIDE SEQUENCE [LARGE SCALE GENOMIC DNA]</scope>
    <source>
        <strain evidence="8 9">CECT 7031</strain>
    </source>
</reference>
<dbReference type="GO" id="GO:0005886">
    <property type="term" value="C:plasma membrane"/>
    <property type="evidence" value="ECO:0007669"/>
    <property type="project" value="UniProtKB-SubCell"/>
</dbReference>
<feature type="transmembrane region" description="Helical" evidence="7">
    <location>
        <begin position="12"/>
        <end position="34"/>
    </location>
</feature>
<feature type="transmembrane region" description="Helical" evidence="7">
    <location>
        <begin position="110"/>
        <end position="130"/>
    </location>
</feature>
<accession>A0A288Q9T4</accession>
<dbReference type="InterPro" id="IPR035906">
    <property type="entry name" value="MetI-like_sf"/>
</dbReference>
<dbReference type="KEGG" id="wso:WSWS_01491"/>
<dbReference type="EMBL" id="QRAS01000005">
    <property type="protein sequence ID" value="RDL01084.1"/>
    <property type="molecule type" value="Genomic_DNA"/>
</dbReference>
<gene>
    <name evidence="8" type="ORF">DFP99_1555</name>
</gene>
<evidence type="ECO:0000256" key="5">
    <source>
        <dbReference type="ARBA" id="ARBA00022989"/>
    </source>
</evidence>
<keyword evidence="9" id="KW-1185">Reference proteome</keyword>
<keyword evidence="6 7" id="KW-0472">Membrane</keyword>
<dbReference type="PANTHER" id="PTHR30193:SF37">
    <property type="entry name" value="INNER MEMBRANE ABC TRANSPORTER PERMEASE PROTEIN YCJO"/>
    <property type="match status" value="1"/>
</dbReference>
<organism evidence="8 9">
    <name type="scientific">Weissella soli</name>
    <dbReference type="NCBI Taxonomy" id="155866"/>
    <lineage>
        <taxon>Bacteria</taxon>
        <taxon>Bacillati</taxon>
        <taxon>Bacillota</taxon>
        <taxon>Bacilli</taxon>
        <taxon>Lactobacillales</taxon>
        <taxon>Lactobacillaceae</taxon>
        <taxon>Weissella</taxon>
    </lineage>
</organism>
<dbReference type="Pfam" id="PF00528">
    <property type="entry name" value="BPD_transp_1"/>
    <property type="match status" value="1"/>
</dbReference>
<dbReference type="PANTHER" id="PTHR30193">
    <property type="entry name" value="ABC TRANSPORTER PERMEASE PROTEIN"/>
    <property type="match status" value="1"/>
</dbReference>
<feature type="transmembrane region" description="Helical" evidence="7">
    <location>
        <begin position="158"/>
        <end position="184"/>
    </location>
</feature>
<feature type="transmembrane region" description="Helical" evidence="7">
    <location>
        <begin position="205"/>
        <end position="229"/>
    </location>
</feature>
<sequence>MIGGKPTWRQTLKGWLYVLPMLIIVGTFSIYPLISSLAMSFYTQYNSVQNKVLATGFDNFKYIFSDPNFILALKNTLIFVVGVVPLQVIIGLIFAVLLNHIKVLTGVFRSIYFLPFVTSTVAMALVWRWIYNKDAGLMNYLLGFIGVQPIDWLNDPHYGMLALIILAIWKGLGLNILLFLVALHTVDQGLYDAARLDGAGPWSRFWHVTLPMISPMTFLVSVSGIISSFKVFDEVFALFGGQPGPENSALTMVYYLYRQFYELNQYGRAAAAGVVLFLMILVVTLVQIWWSKKHLHYGKETI</sequence>
<keyword evidence="2 7" id="KW-0813">Transport</keyword>
<evidence type="ECO:0000313" key="9">
    <source>
        <dbReference type="Proteomes" id="UP000254912"/>
    </source>
</evidence>
<feature type="transmembrane region" description="Helical" evidence="7">
    <location>
        <begin position="269"/>
        <end position="290"/>
    </location>
</feature>
<comment type="similarity">
    <text evidence="7">Belongs to the binding-protein-dependent transport system permease family.</text>
</comment>
<dbReference type="CDD" id="cd06261">
    <property type="entry name" value="TM_PBP2"/>
    <property type="match status" value="1"/>
</dbReference>
<keyword evidence="3" id="KW-1003">Cell membrane</keyword>
<dbReference type="RefSeq" id="WP_070230653.1">
    <property type="nucleotide sequence ID" value="NZ_BJYO01000007.1"/>
</dbReference>
<dbReference type="AlphaFoldDB" id="A0A288Q9T4"/>
<keyword evidence="4 7" id="KW-0812">Transmembrane</keyword>
<evidence type="ECO:0000256" key="3">
    <source>
        <dbReference type="ARBA" id="ARBA00022475"/>
    </source>
</evidence>
<dbReference type="Gene3D" id="1.10.3720.10">
    <property type="entry name" value="MetI-like"/>
    <property type="match status" value="1"/>
</dbReference>